<keyword evidence="1" id="KW-0812">Transmembrane</keyword>
<protein>
    <submittedName>
        <fullName evidence="3">Uncharacterized protein</fullName>
    </submittedName>
</protein>
<proteinExistence type="predicted"/>
<keyword evidence="1" id="KW-1133">Transmembrane helix</keyword>
<dbReference type="EMBL" id="CAADJA010000002">
    <property type="protein sequence ID" value="VFS51447.1"/>
    <property type="molecule type" value="Genomic_DNA"/>
</dbReference>
<reference evidence="3 4" key="1">
    <citation type="submission" date="2019-03" db="EMBL/GenBank/DDBJ databases">
        <authorList>
            <consortium name="Pathogen Informatics"/>
        </authorList>
    </citation>
    <scope>NUCLEOTIDE SEQUENCE [LARGE SCALE GENOMIC DNA]</scope>
    <source>
        <strain evidence="3 4">NCTC12282</strain>
    </source>
</reference>
<dbReference type="EMBL" id="CAADJA010000002">
    <property type="protein sequence ID" value="VFS51267.1"/>
    <property type="molecule type" value="Genomic_DNA"/>
</dbReference>
<evidence type="ECO:0000313" key="4">
    <source>
        <dbReference type="Proteomes" id="UP000373449"/>
    </source>
</evidence>
<accession>A0A484ZRM0</accession>
<gene>
    <name evidence="2" type="ORF">NCTC12282_04930</name>
    <name evidence="3" type="ORF">NCTC12282_05090</name>
</gene>
<feature type="transmembrane region" description="Helical" evidence="1">
    <location>
        <begin position="6"/>
        <end position="28"/>
    </location>
</feature>
<evidence type="ECO:0000313" key="2">
    <source>
        <dbReference type="EMBL" id="VFS51267.1"/>
    </source>
</evidence>
<dbReference type="AlphaFoldDB" id="A0A484ZRM0"/>
<sequence length="51" mass="5470">MSVRGITGFTALGCVLGLAKNLMFSVLVGMKTQVKGKGGSSHRILRLLEHR</sequence>
<name>A0A484ZRM0_9GAMM</name>
<dbReference type="Proteomes" id="UP000373449">
    <property type="component" value="Unassembled WGS sequence"/>
</dbReference>
<evidence type="ECO:0000256" key="1">
    <source>
        <dbReference type="SAM" id="Phobius"/>
    </source>
</evidence>
<organism evidence="3 4">
    <name type="scientific">Budvicia aquatica</name>
    <dbReference type="NCBI Taxonomy" id="82979"/>
    <lineage>
        <taxon>Bacteria</taxon>
        <taxon>Pseudomonadati</taxon>
        <taxon>Pseudomonadota</taxon>
        <taxon>Gammaproteobacteria</taxon>
        <taxon>Enterobacterales</taxon>
        <taxon>Budviciaceae</taxon>
        <taxon>Budvicia</taxon>
    </lineage>
</organism>
<keyword evidence="1" id="KW-0472">Membrane</keyword>
<evidence type="ECO:0000313" key="3">
    <source>
        <dbReference type="EMBL" id="VFS51447.1"/>
    </source>
</evidence>